<organism evidence="2 3">
    <name type="scientific">Massilia terrae</name>
    <dbReference type="NCBI Taxonomy" id="1811224"/>
    <lineage>
        <taxon>Bacteria</taxon>
        <taxon>Pseudomonadati</taxon>
        <taxon>Pseudomonadota</taxon>
        <taxon>Betaproteobacteria</taxon>
        <taxon>Burkholderiales</taxon>
        <taxon>Oxalobacteraceae</taxon>
        <taxon>Telluria group</taxon>
        <taxon>Massilia</taxon>
    </lineage>
</organism>
<feature type="signal peptide" evidence="1">
    <location>
        <begin position="1"/>
        <end position="21"/>
    </location>
</feature>
<gene>
    <name evidence="2" type="ORF">NX778_07995</name>
</gene>
<sequence>MRRARRFLLLPALLAAACAFAAPKADEPQRFAIIGHSFIAGGEDKLQEAIAATSDASLSFVVLTGIKAASETCADKLYQRRRDLIDDAKRPMIVAPAGSDWTDCKNSAGRSDAIERLARLRELFFAEPRSMGAKKIPLTRQSASPRFRSYAENAHWEVGKVLYSTVNLPSNNNHYVSAAGRNSEYEDRLVATRFWLNRLLAIAKSDHMDAIVLFSEGDIKPFPEPAGLRALLPRAASGHDGFAEPRKLVLAMARKYGGKVLLVDAAGLPKGAKPAIEWKGNVGHLSVGPGVLEVGVATEGGPTFTIKDAATD</sequence>
<dbReference type="PROSITE" id="PS51257">
    <property type="entry name" value="PROKAR_LIPOPROTEIN"/>
    <property type="match status" value="1"/>
</dbReference>
<keyword evidence="1" id="KW-0732">Signal</keyword>
<dbReference type="Proteomes" id="UP001204621">
    <property type="component" value="Unassembled WGS sequence"/>
</dbReference>
<dbReference type="EMBL" id="JANUGU010000002">
    <property type="protein sequence ID" value="MCS0658002.1"/>
    <property type="molecule type" value="Genomic_DNA"/>
</dbReference>
<feature type="chain" id="PRO_5046428710" description="Transmembrane protein" evidence="1">
    <location>
        <begin position="22"/>
        <end position="312"/>
    </location>
</feature>
<reference evidence="2 3" key="1">
    <citation type="submission" date="2022-08" db="EMBL/GenBank/DDBJ databases">
        <title>Reclassification of Massilia species as members of the genera Telluria, Duganella, Pseudoduganella, Mokoshia gen. nov. and Zemynaea gen. nov. using orthogonal and non-orthogonal genome-based approaches.</title>
        <authorList>
            <person name="Bowman J.P."/>
        </authorList>
    </citation>
    <scope>NUCLEOTIDE SEQUENCE [LARGE SCALE GENOMIC DNA]</scope>
    <source>
        <strain evidence="2 3">JCM 31606</strain>
    </source>
</reference>
<dbReference type="RefSeq" id="WP_258811193.1">
    <property type="nucleotide sequence ID" value="NZ_JANUGU010000002.1"/>
</dbReference>
<evidence type="ECO:0000313" key="2">
    <source>
        <dbReference type="EMBL" id="MCS0658002.1"/>
    </source>
</evidence>
<comment type="caution">
    <text evidence="2">The sequence shown here is derived from an EMBL/GenBank/DDBJ whole genome shotgun (WGS) entry which is preliminary data.</text>
</comment>
<name>A0ABT2CVK5_9BURK</name>
<accession>A0ABT2CVK5</accession>
<proteinExistence type="predicted"/>
<evidence type="ECO:0000313" key="3">
    <source>
        <dbReference type="Proteomes" id="UP001204621"/>
    </source>
</evidence>
<evidence type="ECO:0000256" key="1">
    <source>
        <dbReference type="SAM" id="SignalP"/>
    </source>
</evidence>
<keyword evidence="3" id="KW-1185">Reference proteome</keyword>
<evidence type="ECO:0008006" key="4">
    <source>
        <dbReference type="Google" id="ProtNLM"/>
    </source>
</evidence>
<protein>
    <recommendedName>
        <fullName evidence="4">Transmembrane protein</fullName>
    </recommendedName>
</protein>